<evidence type="ECO:0000313" key="3">
    <source>
        <dbReference type="WBParaSite" id="Minc3s00027g01705"/>
    </source>
</evidence>
<name>A0A914KK75_MELIC</name>
<evidence type="ECO:0000256" key="1">
    <source>
        <dbReference type="SAM" id="MobiDB-lite"/>
    </source>
</evidence>
<sequence length="155" mass="18390">MDSLTSTLSSISLDDPWLLWLYECNDFPQHLCHFGKAKICGFCKQAENLKLLITNSCEESGERWMDYMKKNRVYSNAQLMLRAIEREDNLLPSQFAKHICELNIFRWEKKSDSDQRKIRILSEQGLKKSECTRKNQNSEKKNQNFDQRNQNKSEF</sequence>
<proteinExistence type="predicted"/>
<dbReference type="Proteomes" id="UP000887563">
    <property type="component" value="Unplaced"/>
</dbReference>
<evidence type="ECO:0000313" key="2">
    <source>
        <dbReference type="Proteomes" id="UP000887563"/>
    </source>
</evidence>
<keyword evidence="2" id="KW-1185">Reference proteome</keyword>
<organism evidence="2 3">
    <name type="scientific">Meloidogyne incognita</name>
    <name type="common">Southern root-knot nematode worm</name>
    <name type="synonym">Oxyuris incognita</name>
    <dbReference type="NCBI Taxonomy" id="6306"/>
    <lineage>
        <taxon>Eukaryota</taxon>
        <taxon>Metazoa</taxon>
        <taxon>Ecdysozoa</taxon>
        <taxon>Nematoda</taxon>
        <taxon>Chromadorea</taxon>
        <taxon>Rhabditida</taxon>
        <taxon>Tylenchina</taxon>
        <taxon>Tylenchomorpha</taxon>
        <taxon>Tylenchoidea</taxon>
        <taxon>Meloidogynidae</taxon>
        <taxon>Meloidogyninae</taxon>
        <taxon>Meloidogyne</taxon>
        <taxon>Meloidogyne incognita group</taxon>
    </lineage>
</organism>
<dbReference type="AlphaFoldDB" id="A0A914KK75"/>
<accession>A0A914KK75</accession>
<feature type="region of interest" description="Disordered" evidence="1">
    <location>
        <begin position="129"/>
        <end position="155"/>
    </location>
</feature>
<dbReference type="WBParaSite" id="Minc3s00027g01705">
    <property type="protein sequence ID" value="Minc3s00027g01705"/>
    <property type="gene ID" value="Minc3s00027g01705"/>
</dbReference>
<reference evidence="3" key="1">
    <citation type="submission" date="2022-11" db="UniProtKB">
        <authorList>
            <consortium name="WormBaseParasite"/>
        </authorList>
    </citation>
    <scope>IDENTIFICATION</scope>
</reference>
<protein>
    <submittedName>
        <fullName evidence="3">Uncharacterized protein</fullName>
    </submittedName>
</protein>